<keyword evidence="3" id="KW-0677">Repeat</keyword>
<evidence type="ECO:0000256" key="5">
    <source>
        <dbReference type="SAM" id="MobiDB-lite"/>
    </source>
</evidence>
<dbReference type="Proteomes" id="UP001303046">
    <property type="component" value="Unassembled WGS sequence"/>
</dbReference>
<evidence type="ECO:0000256" key="2">
    <source>
        <dbReference type="ARBA" id="ARBA00022574"/>
    </source>
</evidence>
<sequence length="431" mass="47214">MDEPVVIQLSRPEVYVNQLSFGGRDAVAATLSNDFIHLVDIEAKKSKQTLDVAKRVVGIHFDLTGSAVLRAVDDSFGIHLFDIRAGSKKKSRVNPIMENHQVVCSACSDHYIALGSSSFLLDSEDKKKSKNNEASGDDEDDDDDDEEMEVDTEVDSSQIHHAISVFDLRKCTDPVLTIKESHSDSINTLAFMRDGQHLISGGSDGLLNIFNASYAKEDQALQSTCSVGSSINRAGCLSKRLIYACTDDNRCSVFVPNAPDDIDYLFKRDGIEGRFLVDALKGGVDERPVALLECDAEGTLYVRTVSKDGKNTEVVMEWKGHTDIVRSAAYNNRLLVTGGEDGKIVVKNVDLRPEGGKPEKTKDKKDDGKNNSVKIRKSGVEILGCVIAVALTEALKGHQLPQQQTSVYGLCNLFLFVPCLYGEIHLVVFVL</sequence>
<proteinExistence type="predicted"/>
<organism evidence="6 7">
    <name type="scientific">Necator americanus</name>
    <name type="common">Human hookworm</name>
    <dbReference type="NCBI Taxonomy" id="51031"/>
    <lineage>
        <taxon>Eukaryota</taxon>
        <taxon>Metazoa</taxon>
        <taxon>Ecdysozoa</taxon>
        <taxon>Nematoda</taxon>
        <taxon>Chromadorea</taxon>
        <taxon>Rhabditida</taxon>
        <taxon>Rhabditina</taxon>
        <taxon>Rhabditomorpha</taxon>
        <taxon>Strongyloidea</taxon>
        <taxon>Ancylostomatidae</taxon>
        <taxon>Bunostominae</taxon>
        <taxon>Necator</taxon>
    </lineage>
</organism>
<feature type="repeat" description="WD" evidence="4">
    <location>
        <begin position="179"/>
        <end position="220"/>
    </location>
</feature>
<accession>A0ABR1DA24</accession>
<protein>
    <recommendedName>
        <fullName evidence="1">WD repeat-containing protein 89</fullName>
    </recommendedName>
</protein>
<dbReference type="PROSITE" id="PS50082">
    <property type="entry name" value="WD_REPEATS_2"/>
    <property type="match status" value="1"/>
</dbReference>
<dbReference type="Gene3D" id="2.130.10.10">
    <property type="entry name" value="YVTN repeat-like/Quinoprotein amine dehydrogenase"/>
    <property type="match status" value="2"/>
</dbReference>
<keyword evidence="2 4" id="KW-0853">WD repeat</keyword>
<evidence type="ECO:0000256" key="4">
    <source>
        <dbReference type="PROSITE-ProRule" id="PRU00221"/>
    </source>
</evidence>
<feature type="compositionally biased region" description="Acidic residues" evidence="5">
    <location>
        <begin position="135"/>
        <end position="154"/>
    </location>
</feature>
<dbReference type="PANTHER" id="PTHR22889">
    <property type="entry name" value="WD REPEAT-CONTAINING PROTEIN 89"/>
    <property type="match status" value="1"/>
</dbReference>
<dbReference type="InterPro" id="IPR039328">
    <property type="entry name" value="WDR89"/>
</dbReference>
<feature type="region of interest" description="Disordered" evidence="5">
    <location>
        <begin position="125"/>
        <end position="155"/>
    </location>
</feature>
<dbReference type="PANTHER" id="PTHR22889:SF0">
    <property type="entry name" value="WD REPEAT-CONTAINING PROTEIN 89"/>
    <property type="match status" value="1"/>
</dbReference>
<dbReference type="SUPFAM" id="SSF50998">
    <property type="entry name" value="Quinoprotein alcohol dehydrogenase-like"/>
    <property type="match status" value="1"/>
</dbReference>
<evidence type="ECO:0000313" key="7">
    <source>
        <dbReference type="Proteomes" id="UP001303046"/>
    </source>
</evidence>
<keyword evidence="7" id="KW-1185">Reference proteome</keyword>
<dbReference type="InterPro" id="IPR011047">
    <property type="entry name" value="Quinoprotein_ADH-like_sf"/>
</dbReference>
<dbReference type="Pfam" id="PF00400">
    <property type="entry name" value="WD40"/>
    <property type="match status" value="2"/>
</dbReference>
<reference evidence="6 7" key="1">
    <citation type="submission" date="2023-08" db="EMBL/GenBank/DDBJ databases">
        <title>A Necator americanus chromosomal reference genome.</title>
        <authorList>
            <person name="Ilik V."/>
            <person name="Petrzelkova K.J."/>
            <person name="Pardy F."/>
            <person name="Fuh T."/>
            <person name="Niatou-Singa F.S."/>
            <person name="Gouil Q."/>
            <person name="Baker L."/>
            <person name="Ritchie M.E."/>
            <person name="Jex A.R."/>
            <person name="Gazzola D."/>
            <person name="Li H."/>
            <person name="Toshio Fujiwara R."/>
            <person name="Zhan B."/>
            <person name="Aroian R.V."/>
            <person name="Pafco B."/>
            <person name="Schwarz E.M."/>
        </authorList>
    </citation>
    <scope>NUCLEOTIDE SEQUENCE [LARGE SCALE GENOMIC DNA]</scope>
    <source>
        <strain evidence="6 7">Aroian</strain>
        <tissue evidence="6">Whole animal</tissue>
    </source>
</reference>
<comment type="caution">
    <text evidence="6">The sequence shown here is derived from an EMBL/GenBank/DDBJ whole genome shotgun (WGS) entry which is preliminary data.</text>
</comment>
<dbReference type="PROSITE" id="PS50294">
    <property type="entry name" value="WD_REPEATS_REGION"/>
    <property type="match status" value="1"/>
</dbReference>
<name>A0ABR1DA24_NECAM</name>
<dbReference type="SMART" id="SM00320">
    <property type="entry name" value="WD40"/>
    <property type="match status" value="3"/>
</dbReference>
<evidence type="ECO:0000313" key="6">
    <source>
        <dbReference type="EMBL" id="KAK6747336.1"/>
    </source>
</evidence>
<evidence type="ECO:0000256" key="3">
    <source>
        <dbReference type="ARBA" id="ARBA00022737"/>
    </source>
</evidence>
<dbReference type="InterPro" id="IPR001680">
    <property type="entry name" value="WD40_rpt"/>
</dbReference>
<evidence type="ECO:0000256" key="1">
    <source>
        <dbReference type="ARBA" id="ARBA00021125"/>
    </source>
</evidence>
<dbReference type="EMBL" id="JAVFWL010000004">
    <property type="protein sequence ID" value="KAK6747336.1"/>
    <property type="molecule type" value="Genomic_DNA"/>
</dbReference>
<dbReference type="InterPro" id="IPR015943">
    <property type="entry name" value="WD40/YVTN_repeat-like_dom_sf"/>
</dbReference>
<gene>
    <name evidence="6" type="primary">Necator_chrIV.g13793</name>
    <name evidence="6" type="ORF">RB195_000501</name>
</gene>